<dbReference type="Proteomes" id="UP000649617">
    <property type="component" value="Unassembled WGS sequence"/>
</dbReference>
<evidence type="ECO:0000313" key="3">
    <source>
        <dbReference type="Proteomes" id="UP000649617"/>
    </source>
</evidence>
<comment type="caution">
    <text evidence="2">The sequence shown here is derived from an EMBL/GenBank/DDBJ whole genome shotgun (WGS) entry which is preliminary data.</text>
</comment>
<protein>
    <submittedName>
        <fullName evidence="2">Uncharacterized protein</fullName>
    </submittedName>
</protein>
<feature type="non-terminal residue" evidence="2">
    <location>
        <position position="58"/>
    </location>
</feature>
<dbReference type="AlphaFoldDB" id="A0A812VW45"/>
<sequence>TPPDAQPQEAEQLASPTQKSRENEAVARPAESDEGQAAEDSKGADASAAPAEKPIDEE</sequence>
<feature type="region of interest" description="Disordered" evidence="1">
    <location>
        <begin position="1"/>
        <end position="58"/>
    </location>
</feature>
<reference evidence="2" key="1">
    <citation type="submission" date="2021-02" db="EMBL/GenBank/DDBJ databases">
        <authorList>
            <person name="Dougan E. K."/>
            <person name="Rhodes N."/>
            <person name="Thang M."/>
            <person name="Chan C."/>
        </authorList>
    </citation>
    <scope>NUCLEOTIDE SEQUENCE</scope>
</reference>
<feature type="non-terminal residue" evidence="2">
    <location>
        <position position="1"/>
    </location>
</feature>
<organism evidence="2 3">
    <name type="scientific">Symbiodinium pilosum</name>
    <name type="common">Dinoflagellate</name>
    <dbReference type="NCBI Taxonomy" id="2952"/>
    <lineage>
        <taxon>Eukaryota</taxon>
        <taxon>Sar</taxon>
        <taxon>Alveolata</taxon>
        <taxon>Dinophyceae</taxon>
        <taxon>Suessiales</taxon>
        <taxon>Symbiodiniaceae</taxon>
        <taxon>Symbiodinium</taxon>
    </lineage>
</organism>
<accession>A0A812VW45</accession>
<keyword evidence="3" id="KW-1185">Reference proteome</keyword>
<evidence type="ECO:0000256" key="1">
    <source>
        <dbReference type="SAM" id="MobiDB-lite"/>
    </source>
</evidence>
<dbReference type="EMBL" id="CAJNIZ010043300">
    <property type="protein sequence ID" value="CAE7656705.1"/>
    <property type="molecule type" value="Genomic_DNA"/>
</dbReference>
<name>A0A812VW45_SYMPI</name>
<evidence type="ECO:0000313" key="2">
    <source>
        <dbReference type="EMBL" id="CAE7656705.1"/>
    </source>
</evidence>
<proteinExistence type="predicted"/>
<gene>
    <name evidence="2" type="ORF">SPIL2461_LOCUS17663</name>
</gene>